<reference evidence="2 3" key="1">
    <citation type="journal article" date="2018" name="Front. Microbiol.">
        <title>Genome Sequencing of Streptomyces atratus SCSIOZH16 and Activation Production of Nocardamine via Metabolic Engineering.</title>
        <authorList>
            <person name="Li Y."/>
            <person name="Zhang C."/>
            <person name="Liu C."/>
            <person name="Ju J."/>
            <person name="Ma J."/>
        </authorList>
    </citation>
    <scope>NUCLEOTIDE SEQUENCE [LARGE SCALE GENOMIC DNA]</scope>
    <source>
        <strain evidence="2 3">SCSIO_ZH16</strain>
    </source>
</reference>
<name>A0A2Z5JDI8_STRAR</name>
<dbReference type="PANTHER" id="PTHR21666">
    <property type="entry name" value="PEPTIDASE-RELATED"/>
    <property type="match status" value="1"/>
</dbReference>
<feature type="domain" description="M23ase beta-sheet core" evidence="1">
    <location>
        <begin position="170"/>
        <end position="241"/>
    </location>
</feature>
<gene>
    <name evidence="2" type="ORF">C5746_17675</name>
</gene>
<dbReference type="GO" id="GO:0004222">
    <property type="term" value="F:metalloendopeptidase activity"/>
    <property type="evidence" value="ECO:0007669"/>
    <property type="project" value="TreeGrafter"/>
</dbReference>
<dbReference type="EMBL" id="CP027306">
    <property type="protein sequence ID" value="AXE78458.1"/>
    <property type="molecule type" value="Genomic_DNA"/>
</dbReference>
<sequence length="291" mass="31256">MECALLLGVWKRHGLIFGAGVLCVAVNKQGLGPLWYTGVALLAVGGLMRWTLARSQGPPRGQVPVPVQVPVAGRWMVLNGPGTKVPSHVHSHAQTYAVDLKYDPPPGAADSPAAPPFRRLRPFGRSPGLYPAFGMPVLAPGDGVVVAIASRQRDHLSRSSLPGFAYLFVEGFVRSLGWPCHLLGNYILLDLGNGVYAVCAHLRRGSLRVAVGDRVTGGQEIAECGNSGNSSEPHLHFQLMDGPDVMTAHGLPFEWRYRDDGMERTGVPEDFAHVVRVPSRGTLAPRPDDSV</sequence>
<accession>A0A2Z5JDI8</accession>
<organism evidence="2 3">
    <name type="scientific">Streptomyces atratus</name>
    <dbReference type="NCBI Taxonomy" id="1893"/>
    <lineage>
        <taxon>Bacteria</taxon>
        <taxon>Bacillati</taxon>
        <taxon>Actinomycetota</taxon>
        <taxon>Actinomycetes</taxon>
        <taxon>Kitasatosporales</taxon>
        <taxon>Streptomycetaceae</taxon>
        <taxon>Streptomyces</taxon>
    </lineage>
</organism>
<dbReference type="InterPro" id="IPR011055">
    <property type="entry name" value="Dup_hybrid_motif"/>
</dbReference>
<evidence type="ECO:0000313" key="2">
    <source>
        <dbReference type="EMBL" id="AXE78458.1"/>
    </source>
</evidence>
<dbReference type="SUPFAM" id="SSF51261">
    <property type="entry name" value="Duplicated hybrid motif"/>
    <property type="match status" value="1"/>
</dbReference>
<dbReference type="AlphaFoldDB" id="A0A2Z5JDI8"/>
<dbReference type="KEGG" id="sata:C5746_17675"/>
<dbReference type="Proteomes" id="UP000252698">
    <property type="component" value="Chromosome"/>
</dbReference>
<dbReference type="Gene3D" id="2.70.70.10">
    <property type="entry name" value="Glucose Permease (Domain IIA)"/>
    <property type="match status" value="1"/>
</dbReference>
<evidence type="ECO:0000313" key="3">
    <source>
        <dbReference type="Proteomes" id="UP000252698"/>
    </source>
</evidence>
<dbReference type="PANTHER" id="PTHR21666:SF270">
    <property type="entry name" value="MUREIN HYDROLASE ACTIVATOR ENVC"/>
    <property type="match status" value="1"/>
</dbReference>
<dbReference type="Pfam" id="PF01551">
    <property type="entry name" value="Peptidase_M23"/>
    <property type="match status" value="1"/>
</dbReference>
<evidence type="ECO:0000259" key="1">
    <source>
        <dbReference type="Pfam" id="PF01551"/>
    </source>
</evidence>
<proteinExistence type="predicted"/>
<dbReference type="InterPro" id="IPR050570">
    <property type="entry name" value="Cell_wall_metabolism_enzyme"/>
</dbReference>
<dbReference type="InterPro" id="IPR016047">
    <property type="entry name" value="M23ase_b-sheet_dom"/>
</dbReference>
<dbReference type="CDD" id="cd12797">
    <property type="entry name" value="M23_peptidase"/>
    <property type="match status" value="1"/>
</dbReference>
<protein>
    <submittedName>
        <fullName evidence="2">Peptidase M23</fullName>
    </submittedName>
</protein>